<keyword evidence="2" id="KW-1185">Reference proteome</keyword>
<evidence type="ECO:0000313" key="1">
    <source>
        <dbReference type="EMBL" id="TCO64240.1"/>
    </source>
</evidence>
<dbReference type="InterPro" id="IPR027417">
    <property type="entry name" value="P-loop_NTPase"/>
</dbReference>
<comment type="caution">
    <text evidence="1">The sequence shown here is derived from an EMBL/GenBank/DDBJ whole genome shotgun (WGS) entry which is preliminary data.</text>
</comment>
<proteinExistence type="predicted"/>
<dbReference type="AlphaFoldDB" id="A0A4V2S8K8"/>
<reference evidence="1 2" key="1">
    <citation type="submission" date="2019-03" db="EMBL/GenBank/DDBJ databases">
        <title>Genomic Encyclopedia of Type Strains, Phase IV (KMG-IV): sequencing the most valuable type-strain genomes for metagenomic binning, comparative biology and taxonomic classification.</title>
        <authorList>
            <person name="Goeker M."/>
        </authorList>
    </citation>
    <scope>NUCLEOTIDE SEQUENCE [LARGE SCALE GENOMIC DNA]</scope>
    <source>
        <strain evidence="1 2">DSM 45934</strain>
    </source>
</reference>
<name>A0A4V2S8K8_9PSEU</name>
<evidence type="ECO:0008006" key="3">
    <source>
        <dbReference type="Google" id="ProtNLM"/>
    </source>
</evidence>
<dbReference type="SUPFAM" id="SSF52540">
    <property type="entry name" value="P-loop containing nucleoside triphosphate hydrolases"/>
    <property type="match status" value="1"/>
</dbReference>
<protein>
    <recommendedName>
        <fullName evidence="3">AAA ATPase-like protein</fullName>
    </recommendedName>
</protein>
<evidence type="ECO:0000313" key="2">
    <source>
        <dbReference type="Proteomes" id="UP000295680"/>
    </source>
</evidence>
<organism evidence="1 2">
    <name type="scientific">Actinocrispum wychmicini</name>
    <dbReference type="NCBI Taxonomy" id="1213861"/>
    <lineage>
        <taxon>Bacteria</taxon>
        <taxon>Bacillati</taxon>
        <taxon>Actinomycetota</taxon>
        <taxon>Actinomycetes</taxon>
        <taxon>Pseudonocardiales</taxon>
        <taxon>Pseudonocardiaceae</taxon>
        <taxon>Actinocrispum</taxon>
    </lineage>
</organism>
<dbReference type="EMBL" id="SLWS01000001">
    <property type="protein sequence ID" value="TCO64240.1"/>
    <property type="molecule type" value="Genomic_DNA"/>
</dbReference>
<sequence>MLLHGQGRLGKSSLAARIADRYPEYAVAVVFGDYGAMDVLDAVATAVDTDPLARETASNGLSRVRDRPEAIREVLLDLVTGPCAQVADGRRPLLLIIDDLEQILVADPAGPHRVTPELAPVLAGVLRAFDPNYTDSRLLITSQFTFTLDGLEERLERVQLRPFSPVAQRKLQRRQQALTSPDRRAERAGLADRAVVVSRGNPGLQDLIGYRLVYGEQVPVERAEAAVADMEAYLHQGNLPSDSEVRAFLETLALDTLLAEAGPAHVALLRAATLFDLPVPESVIQMLADQVGGTLPRLRGLGLLEPYPDPYDRTRRALAVNLLAAGRIPPLTADEQAALATACVAALFTAWGGTTPGPRRALEVELQLAQLGLLADDPTTVTAIATGAVAQLRIGPAGNACALGREAIELLDRHHRPVPPEPVACDH</sequence>
<accession>A0A4V2S8K8</accession>
<dbReference type="Proteomes" id="UP000295680">
    <property type="component" value="Unassembled WGS sequence"/>
</dbReference>
<gene>
    <name evidence="1" type="ORF">EV192_1014</name>
</gene>